<name>A0ABQ2ZB26_9ACTN</name>
<keyword evidence="2" id="KW-1185">Reference proteome</keyword>
<accession>A0ABQ2ZB26</accession>
<dbReference type="EMBL" id="BMWE01000002">
    <property type="protein sequence ID" value="GGY07038.1"/>
    <property type="molecule type" value="Genomic_DNA"/>
</dbReference>
<proteinExistence type="predicted"/>
<dbReference type="Proteomes" id="UP000653308">
    <property type="component" value="Unassembled WGS sequence"/>
</dbReference>
<sequence length="92" mass="9417">MLAAIGACVAAQAGPITVHLPGPLAEAAVAAWNREETTEPPQETPDRHALRDAAAELALIGLAIEERGRREGEGVTVELDVASAGAAARAVR</sequence>
<evidence type="ECO:0000313" key="2">
    <source>
        <dbReference type="Proteomes" id="UP000653308"/>
    </source>
</evidence>
<reference evidence="2" key="1">
    <citation type="journal article" date="2019" name="Int. J. Syst. Evol. Microbiol.">
        <title>The Global Catalogue of Microorganisms (GCM) 10K type strain sequencing project: providing services to taxonomists for standard genome sequencing and annotation.</title>
        <authorList>
            <consortium name="The Broad Institute Genomics Platform"/>
            <consortium name="The Broad Institute Genome Sequencing Center for Infectious Disease"/>
            <person name="Wu L."/>
            <person name="Ma J."/>
        </authorList>
    </citation>
    <scope>NUCLEOTIDE SEQUENCE [LARGE SCALE GENOMIC DNA]</scope>
    <source>
        <strain evidence="2">JCM 4957</strain>
    </source>
</reference>
<gene>
    <name evidence="1" type="ORF">GCM10010384_09250</name>
</gene>
<protein>
    <submittedName>
        <fullName evidence="1">Uncharacterized protein</fullName>
    </submittedName>
</protein>
<organism evidence="1 2">
    <name type="scientific">Streptomyces djakartensis</name>
    <dbReference type="NCBI Taxonomy" id="68193"/>
    <lineage>
        <taxon>Bacteria</taxon>
        <taxon>Bacillati</taxon>
        <taxon>Actinomycetota</taxon>
        <taxon>Actinomycetes</taxon>
        <taxon>Kitasatosporales</taxon>
        <taxon>Streptomycetaceae</taxon>
        <taxon>Streptomyces</taxon>
    </lineage>
</organism>
<comment type="caution">
    <text evidence="1">The sequence shown here is derived from an EMBL/GenBank/DDBJ whole genome shotgun (WGS) entry which is preliminary data.</text>
</comment>
<evidence type="ECO:0000313" key="1">
    <source>
        <dbReference type="EMBL" id="GGY07038.1"/>
    </source>
</evidence>